<evidence type="ECO:0000313" key="1">
    <source>
        <dbReference type="EMBL" id="GMS98107.1"/>
    </source>
</evidence>
<protein>
    <submittedName>
        <fullName evidence="1">Uncharacterized protein</fullName>
    </submittedName>
</protein>
<feature type="non-terminal residue" evidence="1">
    <location>
        <position position="1"/>
    </location>
</feature>
<keyword evidence="2" id="KW-1185">Reference proteome</keyword>
<sequence>LLTGHSHPELDVKDLDEISMTCLKMKALTINARPKARKIPADILKIASHNLWIRLDLTLEGADALFSRTFGSDIHCQGPCQFCEYLREIRTNSHSTHTI</sequence>
<proteinExistence type="predicted"/>
<dbReference type="AlphaFoldDB" id="A0AAV5TV65"/>
<evidence type="ECO:0000313" key="2">
    <source>
        <dbReference type="Proteomes" id="UP001432027"/>
    </source>
</evidence>
<dbReference type="EMBL" id="BTSX01000005">
    <property type="protein sequence ID" value="GMS98107.1"/>
    <property type="molecule type" value="Genomic_DNA"/>
</dbReference>
<organism evidence="1 2">
    <name type="scientific">Pristionchus entomophagus</name>
    <dbReference type="NCBI Taxonomy" id="358040"/>
    <lineage>
        <taxon>Eukaryota</taxon>
        <taxon>Metazoa</taxon>
        <taxon>Ecdysozoa</taxon>
        <taxon>Nematoda</taxon>
        <taxon>Chromadorea</taxon>
        <taxon>Rhabditida</taxon>
        <taxon>Rhabditina</taxon>
        <taxon>Diplogasteromorpha</taxon>
        <taxon>Diplogasteroidea</taxon>
        <taxon>Neodiplogasteridae</taxon>
        <taxon>Pristionchus</taxon>
    </lineage>
</organism>
<reference evidence="1" key="1">
    <citation type="submission" date="2023-10" db="EMBL/GenBank/DDBJ databases">
        <title>Genome assembly of Pristionchus species.</title>
        <authorList>
            <person name="Yoshida K."/>
            <person name="Sommer R.J."/>
        </authorList>
    </citation>
    <scope>NUCLEOTIDE SEQUENCE</scope>
    <source>
        <strain evidence="1">RS0144</strain>
    </source>
</reference>
<accession>A0AAV5TV65</accession>
<name>A0AAV5TV65_9BILA</name>
<comment type="caution">
    <text evidence="1">The sequence shown here is derived from an EMBL/GenBank/DDBJ whole genome shotgun (WGS) entry which is preliminary data.</text>
</comment>
<dbReference type="Proteomes" id="UP001432027">
    <property type="component" value="Unassembled WGS sequence"/>
</dbReference>
<gene>
    <name evidence="1" type="ORF">PENTCL1PPCAC_20282</name>
</gene>